<keyword evidence="2" id="KW-1185">Reference proteome</keyword>
<dbReference type="OrthoDB" id="9798709at2"/>
<sequence>MIEFEFKIHELKKNNDPKIICFYHADQEDNNSFKKIESNNIHKYLITKIYSDLTQNLYCKLSVDELPIDLNFKKREIDGYFYIEGKLDDYIKLFKTDIEIGEFFFLKPNNNFSFEEFISKNRFNIKKVFANLFKNKNHWYSEWEDFGDNLLSFYSMSGLYEYYSKHKKLDFITDRKNLI</sequence>
<dbReference type="EMBL" id="AQRA01000010">
    <property type="protein sequence ID" value="EZH72016.1"/>
    <property type="molecule type" value="Genomic_DNA"/>
</dbReference>
<reference evidence="1 2" key="1">
    <citation type="submission" date="2014-04" db="EMBL/GenBank/DDBJ databases">
        <title>Aquimarina sp. 22II-S11-z7 Genome Sequencing.</title>
        <authorList>
            <person name="Lai Q."/>
        </authorList>
    </citation>
    <scope>NUCLEOTIDE SEQUENCE [LARGE SCALE GENOMIC DNA]</scope>
    <source>
        <strain evidence="1 2">22II-S11-z7</strain>
    </source>
</reference>
<gene>
    <name evidence="1" type="ORF">ATO12_05225</name>
</gene>
<dbReference type="AlphaFoldDB" id="A0A023BPW3"/>
<evidence type="ECO:0000313" key="1">
    <source>
        <dbReference type="EMBL" id="EZH72016.1"/>
    </source>
</evidence>
<evidence type="ECO:0000313" key="2">
    <source>
        <dbReference type="Proteomes" id="UP000023541"/>
    </source>
</evidence>
<comment type="caution">
    <text evidence="1">The sequence shown here is derived from an EMBL/GenBank/DDBJ whole genome shotgun (WGS) entry which is preliminary data.</text>
</comment>
<dbReference type="Proteomes" id="UP000023541">
    <property type="component" value="Unassembled WGS sequence"/>
</dbReference>
<organism evidence="1 2">
    <name type="scientific">Aquimarina atlantica</name>
    <dbReference type="NCBI Taxonomy" id="1317122"/>
    <lineage>
        <taxon>Bacteria</taxon>
        <taxon>Pseudomonadati</taxon>
        <taxon>Bacteroidota</taxon>
        <taxon>Flavobacteriia</taxon>
        <taxon>Flavobacteriales</taxon>
        <taxon>Flavobacteriaceae</taxon>
        <taxon>Aquimarina</taxon>
    </lineage>
</organism>
<dbReference type="RefSeq" id="WP_034246347.1">
    <property type="nucleotide sequence ID" value="NZ_AQRA01000010.1"/>
</dbReference>
<proteinExistence type="predicted"/>
<name>A0A023BPW3_9FLAO</name>
<protein>
    <submittedName>
        <fullName evidence="1">Uncharacterized protein</fullName>
    </submittedName>
</protein>
<accession>A0A023BPW3</accession>